<accession>A0A943DD51</accession>
<keyword evidence="1" id="KW-0472">Membrane</keyword>
<reference evidence="2" key="1">
    <citation type="submission" date="2021-02" db="EMBL/GenBank/DDBJ databases">
        <title>Infant gut strain persistence is associated with maternal origin, phylogeny, and functional potential including surface adhesion and iron acquisition.</title>
        <authorList>
            <person name="Lou Y.C."/>
        </authorList>
    </citation>
    <scope>NUCLEOTIDE SEQUENCE</scope>
    <source>
        <strain evidence="2">L3_101_000M1_dasL3_101_000M1_concoct_87</strain>
    </source>
</reference>
<sequence length="175" mass="17811">MTAQEKLAPLAAKLHAALADEKQRVNLLVCTGLAGLVLLGVTAWLPAGNSTQSPQTVQTDTAADYATQLESRLTALISRVEGAGKTAVMVTLESGSESIYATDTDADGASTHVLLGSGRADGLVETVQMPQVLGVAVVCEGGGNAAVQNRVTALVETLTGVGANHITVAKMASTR</sequence>
<name>A0A943DD51_9FIRM</name>
<keyword evidence="1" id="KW-0812">Transmembrane</keyword>
<evidence type="ECO:0000313" key="3">
    <source>
        <dbReference type="Proteomes" id="UP000759273"/>
    </source>
</evidence>
<comment type="caution">
    <text evidence="2">The sequence shown here is derived from an EMBL/GenBank/DDBJ whole genome shotgun (WGS) entry which is preliminary data.</text>
</comment>
<gene>
    <name evidence="2" type="ORF">KHY36_06870</name>
</gene>
<feature type="transmembrane region" description="Helical" evidence="1">
    <location>
        <begin position="25"/>
        <end position="45"/>
    </location>
</feature>
<evidence type="ECO:0000256" key="1">
    <source>
        <dbReference type="SAM" id="Phobius"/>
    </source>
</evidence>
<protein>
    <submittedName>
        <fullName evidence="2">Stage III sporulation protein AG</fullName>
    </submittedName>
</protein>
<dbReference type="Proteomes" id="UP000759273">
    <property type="component" value="Unassembled WGS sequence"/>
</dbReference>
<proteinExistence type="predicted"/>
<organism evidence="2 3">
    <name type="scientific">Subdoligranulum variabile</name>
    <dbReference type="NCBI Taxonomy" id="214851"/>
    <lineage>
        <taxon>Bacteria</taxon>
        <taxon>Bacillati</taxon>
        <taxon>Bacillota</taxon>
        <taxon>Clostridia</taxon>
        <taxon>Eubacteriales</taxon>
        <taxon>Oscillospiraceae</taxon>
        <taxon>Subdoligranulum</taxon>
    </lineage>
</organism>
<evidence type="ECO:0000313" key="2">
    <source>
        <dbReference type="EMBL" id="MBS5332232.1"/>
    </source>
</evidence>
<dbReference type="EMBL" id="JAGZGG010000013">
    <property type="protein sequence ID" value="MBS5332232.1"/>
    <property type="molecule type" value="Genomic_DNA"/>
</dbReference>
<dbReference type="AlphaFoldDB" id="A0A943DD51"/>
<keyword evidence="1" id="KW-1133">Transmembrane helix</keyword>